<feature type="domain" description="RING-type" evidence="3">
    <location>
        <begin position="21"/>
        <end position="71"/>
    </location>
</feature>
<sequence length="579" mass="64260">MAELDSAAGNADCGSWQKAICTICFEDLKPIVEDLQTLSICGHVFHELCIQQWLEYCPAGAGKKPTCPVCKQSCSRNSLKRLYFQSTGEPTQISSFSMQGSVNADPQVLADELRRLHSKLAALNSTFENQQSHLKKILEELSTWKEFAKREQTKSEEIRKEKECNELHLHMKMEELSRKTLECSKLQERSLALAKELAAFKLVTDLNLDEDEMVKLASIGRQGRTENAVDVLKKSLLLRNKSYKELMIQCNMLGRSESRASQKLDKAKEKINKLKTKLLEVEKILDEKENRAIRDLKASCKLKSEHVNSSYTEHNIKRSLQEDQVERKLVEECFVRMNPVSNGIVQLSKSDKAKLKAKSSSSAYEEINNVIDLTNSLCNYANLDGLESIADGLPAPVVEDVNGESDGGVIPVKGAYAYTAASSKGFQSSKLENRSSVEEDADIVITKSARETNMLAREESHINDITKEVSPFALENEAASRSPACLSGPYISGGILSANGANRGSGKWCRLVKSRSSSGDLIAVGADGRGGRVKVLRSQEEFMVGSAMSLGSNSKRQKNETKQTNQFNIEHFFAKTQAR</sequence>
<dbReference type="SMART" id="SM00184">
    <property type="entry name" value="RING"/>
    <property type="match status" value="1"/>
</dbReference>
<evidence type="ECO:0000256" key="2">
    <source>
        <dbReference type="SAM" id="Coils"/>
    </source>
</evidence>
<dbReference type="InterPro" id="IPR013083">
    <property type="entry name" value="Znf_RING/FYVE/PHD"/>
</dbReference>
<evidence type="ECO:0000313" key="4">
    <source>
        <dbReference type="EMBL" id="KAG0479208.1"/>
    </source>
</evidence>
<dbReference type="OrthoDB" id="8062037at2759"/>
<reference evidence="4 5" key="1">
    <citation type="journal article" date="2020" name="Nat. Food">
        <title>A phased Vanilla planifolia genome enables genetic improvement of flavour and production.</title>
        <authorList>
            <person name="Hasing T."/>
            <person name="Tang H."/>
            <person name="Brym M."/>
            <person name="Khazi F."/>
            <person name="Huang T."/>
            <person name="Chambers A.H."/>
        </authorList>
    </citation>
    <scope>NUCLEOTIDE SEQUENCE [LARGE SCALE GENOMIC DNA]</scope>
    <source>
        <tissue evidence="4">Leaf</tissue>
    </source>
</reference>
<evidence type="ECO:0000259" key="3">
    <source>
        <dbReference type="PROSITE" id="PS50089"/>
    </source>
</evidence>
<dbReference type="Pfam" id="PF13639">
    <property type="entry name" value="zf-RING_2"/>
    <property type="match status" value="1"/>
</dbReference>
<keyword evidence="1" id="KW-0479">Metal-binding</keyword>
<dbReference type="PROSITE" id="PS50089">
    <property type="entry name" value="ZF_RING_2"/>
    <property type="match status" value="1"/>
</dbReference>
<dbReference type="EMBL" id="JADCNM010000006">
    <property type="protein sequence ID" value="KAG0479208.1"/>
    <property type="molecule type" value="Genomic_DNA"/>
</dbReference>
<proteinExistence type="predicted"/>
<evidence type="ECO:0000256" key="1">
    <source>
        <dbReference type="PROSITE-ProRule" id="PRU00175"/>
    </source>
</evidence>
<organism evidence="4 5">
    <name type="scientific">Vanilla planifolia</name>
    <name type="common">Vanilla</name>
    <dbReference type="NCBI Taxonomy" id="51239"/>
    <lineage>
        <taxon>Eukaryota</taxon>
        <taxon>Viridiplantae</taxon>
        <taxon>Streptophyta</taxon>
        <taxon>Embryophyta</taxon>
        <taxon>Tracheophyta</taxon>
        <taxon>Spermatophyta</taxon>
        <taxon>Magnoliopsida</taxon>
        <taxon>Liliopsida</taxon>
        <taxon>Asparagales</taxon>
        <taxon>Orchidaceae</taxon>
        <taxon>Vanilloideae</taxon>
        <taxon>Vanilleae</taxon>
        <taxon>Vanilla</taxon>
    </lineage>
</organism>
<dbReference type="PANTHER" id="PTHR47344">
    <property type="entry name" value="RING ZINC FINGER PROTEIN-RELATED"/>
    <property type="match status" value="1"/>
</dbReference>
<evidence type="ECO:0000313" key="5">
    <source>
        <dbReference type="Proteomes" id="UP000639772"/>
    </source>
</evidence>
<comment type="caution">
    <text evidence="4">The sequence shown here is derived from an EMBL/GenBank/DDBJ whole genome shotgun (WGS) entry which is preliminary data.</text>
</comment>
<gene>
    <name evidence="4" type="ORF">HPP92_013927</name>
</gene>
<feature type="coiled-coil region" evidence="2">
    <location>
        <begin position="257"/>
        <end position="291"/>
    </location>
</feature>
<keyword evidence="1" id="KW-0863">Zinc-finger</keyword>
<keyword evidence="1" id="KW-0862">Zinc</keyword>
<dbReference type="GO" id="GO:0008270">
    <property type="term" value="F:zinc ion binding"/>
    <property type="evidence" value="ECO:0007669"/>
    <property type="project" value="UniProtKB-KW"/>
</dbReference>
<accession>A0A835R3D7</accession>
<dbReference type="AlphaFoldDB" id="A0A835R3D7"/>
<dbReference type="Gene3D" id="3.30.40.10">
    <property type="entry name" value="Zinc/RING finger domain, C3HC4 (zinc finger)"/>
    <property type="match status" value="1"/>
</dbReference>
<dbReference type="SUPFAM" id="SSF57850">
    <property type="entry name" value="RING/U-box"/>
    <property type="match status" value="1"/>
</dbReference>
<keyword evidence="2" id="KW-0175">Coiled coil</keyword>
<name>A0A835R3D7_VANPL</name>
<protein>
    <recommendedName>
        <fullName evidence="3">RING-type domain-containing protein</fullName>
    </recommendedName>
</protein>
<dbReference type="PANTHER" id="PTHR47344:SF1">
    <property type="entry name" value="RING ZINC FINGER PROTEIN-RELATED"/>
    <property type="match status" value="1"/>
</dbReference>
<dbReference type="InterPro" id="IPR001841">
    <property type="entry name" value="Znf_RING"/>
</dbReference>
<dbReference type="Proteomes" id="UP000639772">
    <property type="component" value="Chromosome 6"/>
</dbReference>